<dbReference type="InterPro" id="IPR015943">
    <property type="entry name" value="WD40/YVTN_repeat-like_dom_sf"/>
</dbReference>
<accession>A0A315ZAP2</accession>
<gene>
    <name evidence="1" type="ORF">BC781_103471</name>
</gene>
<dbReference type="Pfam" id="PF16819">
    <property type="entry name" value="DUF5074"/>
    <property type="match status" value="1"/>
</dbReference>
<comment type="caution">
    <text evidence="1">The sequence shown here is derived from an EMBL/GenBank/DDBJ whole genome shotgun (WGS) entry which is preliminary data.</text>
</comment>
<proteinExistence type="predicted"/>
<protein>
    <recommendedName>
        <fullName evidence="3">DNA-binding beta-propeller fold protein YncE</fullName>
    </recommendedName>
</protein>
<evidence type="ECO:0008006" key="3">
    <source>
        <dbReference type="Google" id="ProtNLM"/>
    </source>
</evidence>
<keyword evidence="2" id="KW-1185">Reference proteome</keyword>
<organism evidence="1 2">
    <name type="scientific">Sediminitomix flava</name>
    <dbReference type="NCBI Taxonomy" id="379075"/>
    <lineage>
        <taxon>Bacteria</taxon>
        <taxon>Pseudomonadati</taxon>
        <taxon>Bacteroidota</taxon>
        <taxon>Cytophagia</taxon>
        <taxon>Cytophagales</taxon>
        <taxon>Flammeovirgaceae</taxon>
        <taxon>Sediminitomix</taxon>
    </lineage>
</organism>
<dbReference type="Gene3D" id="2.130.10.10">
    <property type="entry name" value="YVTN repeat-like/Quinoprotein amine dehydrogenase"/>
    <property type="match status" value="1"/>
</dbReference>
<dbReference type="AlphaFoldDB" id="A0A315ZAP2"/>
<dbReference type="SUPFAM" id="SSF63825">
    <property type="entry name" value="YWTD domain"/>
    <property type="match status" value="1"/>
</dbReference>
<evidence type="ECO:0000313" key="2">
    <source>
        <dbReference type="Proteomes" id="UP000245535"/>
    </source>
</evidence>
<sequence>MRLLIVFIFALILTGCNNPEDALPQGDLGDGRDLYNEGVFIVNEGNFDWGFGTLSHYDREGEEVTNAIFKKKNGHELGNVVQSLYILDSVGYLPINNSSRVEIVDVKTMEWLGRIEIPKSSPRYFYPVTQSKAYVTDIYADRFYVVNTETNALEKDVQVGGWTEKMISHDDFIYMTQTRTAYDTREGGQLLLKIDKISDVVIDSLKMPVGPIDIQKDKNNNLWVLCNGGLGKAKPSLVKVDVGSFKIKDIFEFESKGLEQPSRLRINAAKDELYYIYNDVFKFNITDSNLPQTPIIPANGRLFYALGIDPISNEIYTSDAFDYVQQGMVFKYDYNGKELHSFTVGVIPNEFVFNYN</sequence>
<dbReference type="Proteomes" id="UP000245535">
    <property type="component" value="Unassembled WGS sequence"/>
</dbReference>
<name>A0A315ZAP2_SEDFL</name>
<dbReference type="OrthoDB" id="9773938at2"/>
<dbReference type="RefSeq" id="WP_109618982.1">
    <property type="nucleotide sequence ID" value="NZ_QGDO01000003.1"/>
</dbReference>
<dbReference type="PROSITE" id="PS51257">
    <property type="entry name" value="PROKAR_LIPOPROTEIN"/>
    <property type="match status" value="1"/>
</dbReference>
<reference evidence="1 2" key="1">
    <citation type="submission" date="2018-03" db="EMBL/GenBank/DDBJ databases">
        <title>Genomic Encyclopedia of Archaeal and Bacterial Type Strains, Phase II (KMG-II): from individual species to whole genera.</title>
        <authorList>
            <person name="Goeker M."/>
        </authorList>
    </citation>
    <scope>NUCLEOTIDE SEQUENCE [LARGE SCALE GENOMIC DNA]</scope>
    <source>
        <strain evidence="1 2">DSM 28229</strain>
    </source>
</reference>
<dbReference type="EMBL" id="QGDO01000003">
    <property type="protein sequence ID" value="PWJ42219.1"/>
    <property type="molecule type" value="Genomic_DNA"/>
</dbReference>
<evidence type="ECO:0000313" key="1">
    <source>
        <dbReference type="EMBL" id="PWJ42219.1"/>
    </source>
</evidence>
<dbReference type="InterPro" id="IPR031815">
    <property type="entry name" value="DUF5074"/>
</dbReference>